<dbReference type="SUPFAM" id="SSF51695">
    <property type="entry name" value="PLC-like phosphodiesterases"/>
    <property type="match status" value="1"/>
</dbReference>
<feature type="chain" id="PRO_5039709217" description="PI-PLC X domain-containing protein" evidence="2">
    <location>
        <begin position="24"/>
        <end position="446"/>
    </location>
</feature>
<evidence type="ECO:0000256" key="1">
    <source>
        <dbReference type="SAM" id="MobiDB-lite"/>
    </source>
</evidence>
<dbReference type="GO" id="GO:0006629">
    <property type="term" value="P:lipid metabolic process"/>
    <property type="evidence" value="ECO:0007669"/>
    <property type="project" value="InterPro"/>
</dbReference>
<organism evidence="3 4">
    <name type="scientific">Adiantum capillus-veneris</name>
    <name type="common">Maidenhair fern</name>
    <dbReference type="NCBI Taxonomy" id="13818"/>
    <lineage>
        <taxon>Eukaryota</taxon>
        <taxon>Viridiplantae</taxon>
        <taxon>Streptophyta</taxon>
        <taxon>Embryophyta</taxon>
        <taxon>Tracheophyta</taxon>
        <taxon>Polypodiopsida</taxon>
        <taxon>Polypodiidae</taxon>
        <taxon>Polypodiales</taxon>
        <taxon>Pteridineae</taxon>
        <taxon>Pteridaceae</taxon>
        <taxon>Vittarioideae</taxon>
        <taxon>Adiantum</taxon>
    </lineage>
</organism>
<dbReference type="InterPro" id="IPR051057">
    <property type="entry name" value="PI-PLC_domain"/>
</dbReference>
<dbReference type="GO" id="GO:0008081">
    <property type="term" value="F:phosphoric diester hydrolase activity"/>
    <property type="evidence" value="ECO:0007669"/>
    <property type="project" value="InterPro"/>
</dbReference>
<evidence type="ECO:0000313" key="3">
    <source>
        <dbReference type="EMBL" id="KAI5080061.1"/>
    </source>
</evidence>
<feature type="signal peptide" evidence="2">
    <location>
        <begin position="1"/>
        <end position="23"/>
    </location>
</feature>
<evidence type="ECO:0000313" key="4">
    <source>
        <dbReference type="Proteomes" id="UP000886520"/>
    </source>
</evidence>
<sequence>MSAQCCILAAAFLLFRLPYYCDALSCSSGQCQLREVCTSSVDCGGGLFCSSCAADGDTTNTCHRYKATNVTSISGGLPFNKYSWLTTHNSFSIVGEPSQTGPRVTFYNQEDSVTDQLNNGVRGFMLDMYDFLGDIWLCHSFGGVCYNYTAFEPAINTLKEMEAFLVANPTEIITIFIEDYVTRTQGLTSLFTAAGLTEYWFPVSSMPKDGGDWPTITEMIAKNYRMLVFTSNRTKEASEGVAYNWRYVNENQYGDGGMQEGNCSNRAESLVLNASSQSLVLMNFFPTNPVQDQACTYNSAPLLQMLPFCYSAAGRRWPNYLAVDFYKRSDGGGVLAALDKANAGLICGCSDISSCKLNLSYGVCPTNTSASSTPSASDSSVQSSSAVPPPPAPMDPSLNSRGAQNRCNFYILLLQAFAVVACQSIFTCKTLISAKKFMMILLVKGC</sequence>
<dbReference type="InterPro" id="IPR017946">
    <property type="entry name" value="PLC-like_Pdiesterase_TIM-brl"/>
</dbReference>
<feature type="compositionally biased region" description="Low complexity" evidence="1">
    <location>
        <begin position="371"/>
        <end position="386"/>
    </location>
</feature>
<keyword evidence="4" id="KW-1185">Reference proteome</keyword>
<dbReference type="EMBL" id="JABFUD020000005">
    <property type="protein sequence ID" value="KAI5080061.1"/>
    <property type="molecule type" value="Genomic_DNA"/>
</dbReference>
<comment type="caution">
    <text evidence="3">The sequence shown here is derived from an EMBL/GenBank/DDBJ whole genome shotgun (WGS) entry which is preliminary data.</text>
</comment>
<name>A0A9D4V679_ADICA</name>
<evidence type="ECO:0000256" key="2">
    <source>
        <dbReference type="SAM" id="SignalP"/>
    </source>
</evidence>
<dbReference type="Proteomes" id="UP000886520">
    <property type="component" value="Chromosome 5"/>
</dbReference>
<dbReference type="PANTHER" id="PTHR13593">
    <property type="match status" value="1"/>
</dbReference>
<dbReference type="PANTHER" id="PTHR13593:SF89">
    <property type="entry name" value="PLC-LIKE PHOSPHODIESTERASES SUPERFAMILY PROTEIN"/>
    <property type="match status" value="1"/>
</dbReference>
<protein>
    <recommendedName>
        <fullName evidence="5">PI-PLC X domain-containing protein</fullName>
    </recommendedName>
</protein>
<dbReference type="CDD" id="cd08588">
    <property type="entry name" value="PI-PLCc_At5g67130_like"/>
    <property type="match status" value="1"/>
</dbReference>
<dbReference type="Gene3D" id="3.20.20.190">
    <property type="entry name" value="Phosphatidylinositol (PI) phosphodiesterase"/>
    <property type="match status" value="1"/>
</dbReference>
<dbReference type="Pfam" id="PF26178">
    <property type="entry name" value="PI-PLC_cat"/>
    <property type="match status" value="1"/>
</dbReference>
<keyword evidence="2" id="KW-0732">Signal</keyword>
<reference evidence="3 4" key="1">
    <citation type="submission" date="2021-01" db="EMBL/GenBank/DDBJ databases">
        <title>Adiantum capillus-veneris genome.</title>
        <authorList>
            <person name="Fang Y."/>
            <person name="Liao Q."/>
        </authorList>
    </citation>
    <scope>NUCLEOTIDE SEQUENCE [LARGE SCALE GENOMIC DNA]</scope>
    <source>
        <strain evidence="3">H3</strain>
        <tissue evidence="3">Leaf</tissue>
    </source>
</reference>
<accession>A0A9D4V679</accession>
<dbReference type="PROSITE" id="PS50007">
    <property type="entry name" value="PIPLC_X_DOMAIN"/>
    <property type="match status" value="1"/>
</dbReference>
<feature type="region of interest" description="Disordered" evidence="1">
    <location>
        <begin position="371"/>
        <end position="397"/>
    </location>
</feature>
<dbReference type="OrthoDB" id="7984201at2759"/>
<dbReference type="AlphaFoldDB" id="A0A9D4V679"/>
<gene>
    <name evidence="3" type="ORF">GOP47_0005540</name>
</gene>
<proteinExistence type="predicted"/>
<evidence type="ECO:0008006" key="5">
    <source>
        <dbReference type="Google" id="ProtNLM"/>
    </source>
</evidence>